<reference evidence="1 2" key="1">
    <citation type="submission" date="2021-06" db="EMBL/GenBank/DDBJ databases">
        <authorList>
            <person name="Palmer J.M."/>
        </authorList>
    </citation>
    <scope>NUCLEOTIDE SEQUENCE [LARGE SCALE GENOMIC DNA]</scope>
    <source>
        <strain evidence="2">if_2019</strain>
        <tissue evidence="1">Muscle</tissue>
    </source>
</reference>
<dbReference type="Proteomes" id="UP001482620">
    <property type="component" value="Unassembled WGS sequence"/>
</dbReference>
<evidence type="ECO:0000313" key="2">
    <source>
        <dbReference type="Proteomes" id="UP001482620"/>
    </source>
</evidence>
<organism evidence="1 2">
    <name type="scientific">Ilyodon furcidens</name>
    <name type="common">goldbreast splitfin</name>
    <dbReference type="NCBI Taxonomy" id="33524"/>
    <lineage>
        <taxon>Eukaryota</taxon>
        <taxon>Metazoa</taxon>
        <taxon>Chordata</taxon>
        <taxon>Craniata</taxon>
        <taxon>Vertebrata</taxon>
        <taxon>Euteleostomi</taxon>
        <taxon>Actinopterygii</taxon>
        <taxon>Neopterygii</taxon>
        <taxon>Teleostei</taxon>
        <taxon>Neoteleostei</taxon>
        <taxon>Acanthomorphata</taxon>
        <taxon>Ovalentaria</taxon>
        <taxon>Atherinomorphae</taxon>
        <taxon>Cyprinodontiformes</taxon>
        <taxon>Goodeidae</taxon>
        <taxon>Ilyodon</taxon>
    </lineage>
</organism>
<proteinExistence type="predicted"/>
<accession>A0ABV0T0K4</accession>
<evidence type="ECO:0000313" key="1">
    <source>
        <dbReference type="EMBL" id="MEQ2226389.1"/>
    </source>
</evidence>
<protein>
    <submittedName>
        <fullName evidence="1">Uncharacterized protein</fullName>
    </submittedName>
</protein>
<name>A0ABV0T0K4_9TELE</name>
<sequence>MFPPKNRHGVAFIEQSRHSARGELSPDVDNTPLCHFYPGPFKVYVTVLADGKNILRKPAFSKTSCLGKPKRNLPPPVLHTNQTKTTELRYSRLLQVRYF</sequence>
<dbReference type="EMBL" id="JAHRIQ010015074">
    <property type="protein sequence ID" value="MEQ2226389.1"/>
    <property type="molecule type" value="Genomic_DNA"/>
</dbReference>
<comment type="caution">
    <text evidence="1">The sequence shown here is derived from an EMBL/GenBank/DDBJ whole genome shotgun (WGS) entry which is preliminary data.</text>
</comment>
<gene>
    <name evidence="1" type="ORF">ILYODFUR_026979</name>
</gene>
<keyword evidence="2" id="KW-1185">Reference proteome</keyword>